<dbReference type="Pfam" id="PF12512">
    <property type="entry name" value="DUF3717"/>
    <property type="match status" value="1"/>
</dbReference>
<keyword evidence="2" id="KW-1185">Reference proteome</keyword>
<dbReference type="EMBL" id="JBHUEJ010000027">
    <property type="protein sequence ID" value="MFD1711442.1"/>
    <property type="molecule type" value="Genomic_DNA"/>
</dbReference>
<evidence type="ECO:0000313" key="2">
    <source>
        <dbReference type="Proteomes" id="UP001597304"/>
    </source>
</evidence>
<gene>
    <name evidence="1" type="ORF">ACFSF0_12545</name>
</gene>
<dbReference type="Proteomes" id="UP001597304">
    <property type="component" value="Unassembled WGS sequence"/>
</dbReference>
<organism evidence="1 2">
    <name type="scientific">Ottowia flava</name>
    <dbReference type="NCBI Taxonomy" id="2675430"/>
    <lineage>
        <taxon>Bacteria</taxon>
        <taxon>Pseudomonadati</taxon>
        <taxon>Pseudomonadota</taxon>
        <taxon>Betaproteobacteria</taxon>
        <taxon>Burkholderiales</taxon>
        <taxon>Comamonadaceae</taxon>
        <taxon>Ottowia</taxon>
    </lineage>
</organism>
<comment type="caution">
    <text evidence="1">The sequence shown here is derived from an EMBL/GenBank/DDBJ whole genome shotgun (WGS) entry which is preliminary data.</text>
</comment>
<sequence length="145" mass="16023">MDALHIVDLESAINHWRAREPALAGAALAPAVAALAEVYARMVVERRDTVAVAALTDDARAAWLAWYATTPDTPCIAICSTNQGDAVCKGCGRTEDEVRHWLSMTPWAKRAVWRRITQAQTAWRFTRYAERARERSAATTLPDAS</sequence>
<proteinExistence type="predicted"/>
<protein>
    <submittedName>
        <fullName evidence="1">DUF3717 domain-containing protein</fullName>
    </submittedName>
</protein>
<dbReference type="InterPro" id="IPR010710">
    <property type="entry name" value="DUF1289"/>
</dbReference>
<reference evidence="2" key="1">
    <citation type="journal article" date="2019" name="Int. J. Syst. Evol. Microbiol.">
        <title>The Global Catalogue of Microorganisms (GCM) 10K type strain sequencing project: providing services to taxonomists for standard genome sequencing and annotation.</title>
        <authorList>
            <consortium name="The Broad Institute Genomics Platform"/>
            <consortium name="The Broad Institute Genome Sequencing Center for Infectious Disease"/>
            <person name="Wu L."/>
            <person name="Ma J."/>
        </authorList>
    </citation>
    <scope>NUCLEOTIDE SEQUENCE [LARGE SCALE GENOMIC DNA]</scope>
    <source>
        <strain evidence="2">LMG 29247</strain>
    </source>
</reference>
<dbReference type="PANTHER" id="PTHR35175:SF1">
    <property type="entry name" value="OXIDOREDUCTASE"/>
    <property type="match status" value="1"/>
</dbReference>
<evidence type="ECO:0000313" key="1">
    <source>
        <dbReference type="EMBL" id="MFD1711442.1"/>
    </source>
</evidence>
<dbReference type="InterPro" id="IPR022191">
    <property type="entry name" value="DUF3717"/>
</dbReference>
<name>A0ABW4KUB2_9BURK</name>
<dbReference type="RefSeq" id="WP_147913762.1">
    <property type="nucleotide sequence ID" value="NZ_JBHUEJ010000027.1"/>
</dbReference>
<dbReference type="PANTHER" id="PTHR35175">
    <property type="entry name" value="DUF1289 DOMAIN-CONTAINING PROTEIN"/>
    <property type="match status" value="1"/>
</dbReference>
<accession>A0ABW4KUB2</accession>
<dbReference type="Pfam" id="PF06945">
    <property type="entry name" value="DUF1289"/>
    <property type="match status" value="1"/>
</dbReference>